<dbReference type="InterPro" id="IPR035906">
    <property type="entry name" value="MetI-like_sf"/>
</dbReference>
<dbReference type="AlphaFoldDB" id="A0A3S9W6G5"/>
<evidence type="ECO:0000256" key="7">
    <source>
        <dbReference type="RuleBase" id="RU363032"/>
    </source>
</evidence>
<dbReference type="PANTHER" id="PTHR30151">
    <property type="entry name" value="ALKANE SULFONATE ABC TRANSPORTER-RELATED, MEMBRANE SUBUNIT"/>
    <property type="match status" value="1"/>
</dbReference>
<keyword evidence="6 7" id="KW-0472">Membrane</keyword>
<keyword evidence="3" id="KW-1003">Cell membrane</keyword>
<feature type="transmembrane region" description="Helical" evidence="7">
    <location>
        <begin position="230"/>
        <end position="251"/>
    </location>
</feature>
<evidence type="ECO:0000256" key="5">
    <source>
        <dbReference type="ARBA" id="ARBA00022989"/>
    </source>
</evidence>
<accession>A0A3S9W6G5</accession>
<sequence>MTTNQTALKRPWTTWALPLGTVAVVLVLWQAVTASGAVGPAQFPTMTDTMAALGGEVASGRIWPAVGATLVGWLIGMIIVVVLGLVIGTALAFNGFAQRSAAPVIEIFKAIPAIAILPLVILIAGSTLPMKVFLVCFAAFWPFLIQVIYGVRSMDPIVLDTARALGVRGVRRFLAVSIPSSSPYLVTGMRIASAQALILCIVAEIVGGAAGIGRNILLAQNTGVIAYPTMYAYIIAAGLLGIALTGAFFLMEKRVMHWHESQRNIRASNRVGSA</sequence>
<reference evidence="9 10" key="1">
    <citation type="submission" date="2018-08" db="EMBL/GenBank/DDBJ databases">
        <title>Microbacterium lemovicicum sp. nov., a bacterium isolated from a natural uranium-rich soil.</title>
        <authorList>
            <person name="ORTET P."/>
        </authorList>
    </citation>
    <scope>NUCLEOTIDE SEQUENCE [LARGE SCALE GENOMIC DNA]</scope>
    <source>
        <strain evidence="9 10">Viu22</strain>
    </source>
</reference>
<evidence type="ECO:0000256" key="1">
    <source>
        <dbReference type="ARBA" id="ARBA00004651"/>
    </source>
</evidence>
<keyword evidence="4 7" id="KW-0812">Transmembrane</keyword>
<keyword evidence="2 7" id="KW-0813">Transport</keyword>
<evidence type="ECO:0000313" key="9">
    <source>
        <dbReference type="EMBL" id="AZS35692.1"/>
    </source>
</evidence>
<keyword evidence="10" id="KW-1185">Reference proteome</keyword>
<dbReference type="SUPFAM" id="SSF161098">
    <property type="entry name" value="MetI-like"/>
    <property type="match status" value="1"/>
</dbReference>
<dbReference type="KEGG" id="mlv:CVS47_00287"/>
<evidence type="ECO:0000256" key="4">
    <source>
        <dbReference type="ARBA" id="ARBA00022692"/>
    </source>
</evidence>
<dbReference type="GO" id="GO:0005886">
    <property type="term" value="C:plasma membrane"/>
    <property type="evidence" value="ECO:0007669"/>
    <property type="project" value="UniProtKB-SubCell"/>
</dbReference>
<dbReference type="RefSeq" id="WP_127094483.1">
    <property type="nucleotide sequence ID" value="NZ_CP031423.1"/>
</dbReference>
<dbReference type="GO" id="GO:0055085">
    <property type="term" value="P:transmembrane transport"/>
    <property type="evidence" value="ECO:0007669"/>
    <property type="project" value="InterPro"/>
</dbReference>
<feature type="transmembrane region" description="Helical" evidence="7">
    <location>
        <begin position="70"/>
        <end position="95"/>
    </location>
</feature>
<dbReference type="PROSITE" id="PS50928">
    <property type="entry name" value="ABC_TM1"/>
    <property type="match status" value="1"/>
</dbReference>
<evidence type="ECO:0000259" key="8">
    <source>
        <dbReference type="PROSITE" id="PS50928"/>
    </source>
</evidence>
<protein>
    <submittedName>
        <fullName evidence="9">Aliphatic sulfonates transport permease protein SsuC</fullName>
    </submittedName>
</protein>
<dbReference type="OrthoDB" id="5458199at2"/>
<dbReference type="PANTHER" id="PTHR30151:SF38">
    <property type="entry name" value="ALIPHATIC SULFONATES TRANSPORT PERMEASE PROTEIN SSUC-RELATED"/>
    <property type="match status" value="1"/>
</dbReference>
<dbReference type="Proteomes" id="UP000276888">
    <property type="component" value="Chromosome"/>
</dbReference>
<comment type="similarity">
    <text evidence="7">Belongs to the binding-protein-dependent transport system permease family.</text>
</comment>
<proteinExistence type="inferred from homology"/>
<gene>
    <name evidence="9" type="primary">ssuC_2</name>
    <name evidence="9" type="ORF">CVS47_00287</name>
</gene>
<dbReference type="Gene3D" id="1.10.3720.10">
    <property type="entry name" value="MetI-like"/>
    <property type="match status" value="1"/>
</dbReference>
<dbReference type="InterPro" id="IPR000515">
    <property type="entry name" value="MetI-like"/>
</dbReference>
<keyword evidence="5 7" id="KW-1133">Transmembrane helix</keyword>
<evidence type="ECO:0000256" key="2">
    <source>
        <dbReference type="ARBA" id="ARBA00022448"/>
    </source>
</evidence>
<organism evidence="9 10">
    <name type="scientific">Microbacterium lemovicicum</name>
    <dbReference type="NCBI Taxonomy" id="1072463"/>
    <lineage>
        <taxon>Bacteria</taxon>
        <taxon>Bacillati</taxon>
        <taxon>Actinomycetota</taxon>
        <taxon>Actinomycetes</taxon>
        <taxon>Micrococcales</taxon>
        <taxon>Microbacteriaceae</taxon>
        <taxon>Microbacterium</taxon>
    </lineage>
</organism>
<feature type="domain" description="ABC transmembrane type-1" evidence="8">
    <location>
        <begin position="66"/>
        <end position="252"/>
    </location>
</feature>
<feature type="transmembrane region" description="Helical" evidence="7">
    <location>
        <begin position="196"/>
        <end position="218"/>
    </location>
</feature>
<comment type="subcellular location">
    <subcellularLocation>
        <location evidence="1 7">Cell membrane</location>
        <topology evidence="1 7">Multi-pass membrane protein</topology>
    </subcellularLocation>
</comment>
<evidence type="ECO:0000256" key="3">
    <source>
        <dbReference type="ARBA" id="ARBA00022475"/>
    </source>
</evidence>
<evidence type="ECO:0000313" key="10">
    <source>
        <dbReference type="Proteomes" id="UP000276888"/>
    </source>
</evidence>
<feature type="transmembrane region" description="Helical" evidence="7">
    <location>
        <begin position="107"/>
        <end position="126"/>
    </location>
</feature>
<evidence type="ECO:0000256" key="6">
    <source>
        <dbReference type="ARBA" id="ARBA00023136"/>
    </source>
</evidence>
<feature type="transmembrane region" description="Helical" evidence="7">
    <location>
        <begin position="132"/>
        <end position="151"/>
    </location>
</feature>
<feature type="transmembrane region" description="Helical" evidence="7">
    <location>
        <begin position="12"/>
        <end position="32"/>
    </location>
</feature>
<dbReference type="EMBL" id="CP031423">
    <property type="protein sequence ID" value="AZS35692.1"/>
    <property type="molecule type" value="Genomic_DNA"/>
</dbReference>
<dbReference type="CDD" id="cd06261">
    <property type="entry name" value="TM_PBP2"/>
    <property type="match status" value="1"/>
</dbReference>
<dbReference type="Pfam" id="PF00528">
    <property type="entry name" value="BPD_transp_1"/>
    <property type="match status" value="1"/>
</dbReference>
<name>A0A3S9W6G5_9MICO</name>